<evidence type="ECO:0000256" key="1">
    <source>
        <dbReference type="ARBA" id="ARBA00022679"/>
    </source>
</evidence>
<dbReference type="PANTHER" id="PTHR43293:SF1">
    <property type="entry name" value="ACETATE COA-TRANSFERASE YDIF"/>
    <property type="match status" value="1"/>
</dbReference>
<dbReference type="InterPro" id="IPR004165">
    <property type="entry name" value="CoA_trans_fam_I"/>
</dbReference>
<proteinExistence type="inferred from homology"/>
<dbReference type="PANTHER" id="PTHR43293">
    <property type="entry name" value="ACETATE COA-TRANSFERASE YDIF"/>
    <property type="match status" value="1"/>
</dbReference>
<evidence type="ECO:0000313" key="4">
    <source>
        <dbReference type="Proteomes" id="UP000787672"/>
    </source>
</evidence>
<dbReference type="PIRSF" id="PIRSF000858">
    <property type="entry name" value="SCOT-t"/>
    <property type="match status" value="1"/>
</dbReference>
<organism evidence="3 4">
    <name type="scientific">Dysosmobacter acutus</name>
    <dbReference type="NCBI Taxonomy" id="2841504"/>
    <lineage>
        <taxon>Bacteria</taxon>
        <taxon>Bacillati</taxon>
        <taxon>Bacillota</taxon>
        <taxon>Clostridia</taxon>
        <taxon>Eubacteriales</taxon>
        <taxon>Oscillospiraceae</taxon>
        <taxon>Dysosmobacter</taxon>
    </lineage>
</organism>
<accession>A0ABS6FD17</accession>
<protein>
    <submittedName>
        <fullName evidence="3">Malonate decarboxylase subunit alpha</fullName>
    </submittedName>
</protein>
<dbReference type="SMART" id="SM00882">
    <property type="entry name" value="CoA_trans"/>
    <property type="match status" value="2"/>
</dbReference>
<gene>
    <name evidence="3" type="ORF">KQI82_14130</name>
</gene>
<name>A0ABS6FD17_9FIRM</name>
<sequence length="525" mass="56514">MSKEITAQEAASLIRDHMTVAVGGFGSYSSPDALLQATADRYEQEGHPKNLTIVTGVSPGDFQKENGAGLSRLKAEGLLSTLIAGHLGNSPEISAIVGENRAAGYLLPLGVVMHLLRAIAGKEPGVLTSVGLGTFADPRHEGCKANDLAKRQDRDIVELISICGQEYLFYPAFPIDCCFIRGTYADTAGNISMRHEALDEAQLQMAAAVHNNGGIVIVQVEDIVETGNLPAREVRIPRAMVDYVVKAESKFHMQYYANAGYHPEMTGELRCPTDAISSMPLDVRKVIARRGAMELRPNCLINLGIGLPSGVGTIANEEGIADQATLSLESGVFGGVPVPGKGFGGAINPEAICNAPDTFDFYNGGILDMTFLGAAEVDVHGNVNVSKFGTRCTGPGGFINISQNTPRVFFMMNFTSGMSDILVEDGKLKILQDGTGIKFVEQVQQITFSGDHAVKTGQQITYITERAVFQLTKQGLLLTEIAPGIDLERDILRRMNFRPIVSETLRSMDSRIFSSEVMGLQQSEK</sequence>
<dbReference type="RefSeq" id="WP_216633339.1">
    <property type="nucleotide sequence ID" value="NZ_JAHLQN010000001.1"/>
</dbReference>
<comment type="caution">
    <text evidence="3">The sequence shown here is derived from an EMBL/GenBank/DDBJ whole genome shotgun (WGS) entry which is preliminary data.</text>
</comment>
<evidence type="ECO:0000256" key="2">
    <source>
        <dbReference type="PIRNR" id="PIRNR000858"/>
    </source>
</evidence>
<dbReference type="EMBL" id="JAHLQN010000001">
    <property type="protein sequence ID" value="MBU5628047.1"/>
    <property type="molecule type" value="Genomic_DNA"/>
</dbReference>
<keyword evidence="1 2" id="KW-0808">Transferase</keyword>
<evidence type="ECO:0000313" key="3">
    <source>
        <dbReference type="EMBL" id="MBU5628047.1"/>
    </source>
</evidence>
<dbReference type="InterPro" id="IPR014388">
    <property type="entry name" value="3-oxoacid_CoA-transferase"/>
</dbReference>
<keyword evidence="4" id="KW-1185">Reference proteome</keyword>
<dbReference type="Pfam" id="PF01144">
    <property type="entry name" value="CoA_trans"/>
    <property type="match status" value="1"/>
</dbReference>
<comment type="similarity">
    <text evidence="2">Belongs to the 3-oxoacid CoA-transferase family.</text>
</comment>
<reference evidence="3 4" key="1">
    <citation type="submission" date="2021-06" db="EMBL/GenBank/DDBJ databases">
        <authorList>
            <person name="Sun Q."/>
            <person name="Li D."/>
        </authorList>
    </citation>
    <scope>NUCLEOTIDE SEQUENCE [LARGE SCALE GENOMIC DNA]</scope>
    <source>
        <strain evidence="3 4">MSJ-2</strain>
    </source>
</reference>
<dbReference type="Proteomes" id="UP000787672">
    <property type="component" value="Unassembled WGS sequence"/>
</dbReference>